<comment type="caution">
    <text evidence="1">The sequence shown here is derived from an EMBL/GenBank/DDBJ whole genome shotgun (WGS) entry which is preliminary data.</text>
</comment>
<sequence>MSNGAKSVFAQFRKPMTSNWEGDSGELPRGDDVLQQRIENLLTLMQLIGKSRYPPLFGSEKRQLVHRVCMRGEALYGTMMRMVFTCADDRLMSASLRNSISCTDSPMKNVISLKGLN</sequence>
<dbReference type="Proteomes" id="UP001157974">
    <property type="component" value="Unassembled WGS sequence"/>
</dbReference>
<reference evidence="1 2" key="1">
    <citation type="journal article" date="2023" name="Nat. Commun.">
        <title>Origin of minicircular mitochondrial genomes in red algae.</title>
        <authorList>
            <person name="Lee Y."/>
            <person name="Cho C.H."/>
            <person name="Lee Y.M."/>
            <person name="Park S.I."/>
            <person name="Yang J.H."/>
            <person name="West J.A."/>
            <person name="Bhattacharya D."/>
            <person name="Yoon H.S."/>
        </authorList>
    </citation>
    <scope>NUCLEOTIDE SEQUENCE [LARGE SCALE GENOMIC DNA]</scope>
    <source>
        <strain evidence="1 2">CCMP1338</strain>
        <tissue evidence="1">Whole cell</tissue>
    </source>
</reference>
<organism evidence="1 2">
    <name type="scientific">Rhodosorus marinus</name>
    <dbReference type="NCBI Taxonomy" id="101924"/>
    <lineage>
        <taxon>Eukaryota</taxon>
        <taxon>Rhodophyta</taxon>
        <taxon>Stylonematophyceae</taxon>
        <taxon>Stylonematales</taxon>
        <taxon>Stylonemataceae</taxon>
        <taxon>Rhodosorus</taxon>
    </lineage>
</organism>
<evidence type="ECO:0000313" key="1">
    <source>
        <dbReference type="EMBL" id="KAJ8907086.1"/>
    </source>
</evidence>
<accession>A0AAV8UWX0</accession>
<gene>
    <name evidence="1" type="ORF">NDN08_003568</name>
</gene>
<dbReference type="EMBL" id="JAMWBK010000003">
    <property type="protein sequence ID" value="KAJ8907086.1"/>
    <property type="molecule type" value="Genomic_DNA"/>
</dbReference>
<proteinExistence type="predicted"/>
<name>A0AAV8UWX0_9RHOD</name>
<keyword evidence="2" id="KW-1185">Reference proteome</keyword>
<protein>
    <submittedName>
        <fullName evidence="1">Uncharacterized protein</fullName>
    </submittedName>
</protein>
<dbReference type="AlphaFoldDB" id="A0AAV8UWX0"/>
<evidence type="ECO:0000313" key="2">
    <source>
        <dbReference type="Proteomes" id="UP001157974"/>
    </source>
</evidence>